<evidence type="ECO:0000313" key="4">
    <source>
        <dbReference type="EMBL" id="MFC1848739.1"/>
    </source>
</evidence>
<dbReference type="InterPro" id="IPR029063">
    <property type="entry name" value="SAM-dependent_MTases_sf"/>
</dbReference>
<dbReference type="Gene3D" id="3.40.50.150">
    <property type="entry name" value="Vaccinia Virus protein VP39"/>
    <property type="match status" value="1"/>
</dbReference>
<proteinExistence type="predicted"/>
<evidence type="ECO:0000313" key="5">
    <source>
        <dbReference type="Proteomes" id="UP001594351"/>
    </source>
</evidence>
<keyword evidence="3" id="KW-0949">S-adenosyl-L-methionine</keyword>
<reference evidence="4 5" key="1">
    <citation type="submission" date="2024-09" db="EMBL/GenBank/DDBJ databases">
        <title>Laminarin stimulates single cell rates of sulfate reduction while oxygen inhibits transcriptomic activity in coastal marine sediment.</title>
        <authorList>
            <person name="Lindsay M."/>
            <person name="Orcutt B."/>
            <person name="Emerson D."/>
            <person name="Stepanauskas R."/>
            <person name="D'Angelo T."/>
        </authorList>
    </citation>
    <scope>NUCLEOTIDE SEQUENCE [LARGE SCALE GENOMIC DNA]</scope>
    <source>
        <strain evidence="4">SAG AM-311-K15</strain>
    </source>
</reference>
<evidence type="ECO:0000256" key="2">
    <source>
        <dbReference type="ARBA" id="ARBA00022679"/>
    </source>
</evidence>
<dbReference type="PANTHER" id="PTHR43464">
    <property type="entry name" value="METHYLTRANSFERASE"/>
    <property type="match status" value="1"/>
</dbReference>
<accession>A0ABV6YRA6</accession>
<dbReference type="GO" id="GO:0032259">
    <property type="term" value="P:methylation"/>
    <property type="evidence" value="ECO:0007669"/>
    <property type="project" value="UniProtKB-KW"/>
</dbReference>
<comment type="caution">
    <text evidence="4">The sequence shown here is derived from an EMBL/GenBank/DDBJ whole genome shotgun (WGS) entry which is preliminary data.</text>
</comment>
<sequence>MPQKKVDTRELGLLAGLIFGKYFFKTEDLHYGYWPPDLELTIDNFTRAQEYHSDFIISHIPEQTRSILDVGCGVGTLAAKLIAREYQVDCVSPSPVLADKTRTKLGAQSTVYEATFEALQSDKRYDLILFSESFQYVKLPAALQQSLRYLQPGGHLLICDFFRTDQPERGPLGGGHRLKAFNETLSDLPYTEIKNIDITSQTAPNLDLIHDMLQSVGLPIWDMLVYYLNTNRPLISRFLKWKFKKKIEKINKRYFSGERNAENFKKYKTYRLLLFRKNN</sequence>
<dbReference type="Pfam" id="PF13489">
    <property type="entry name" value="Methyltransf_23"/>
    <property type="match status" value="1"/>
</dbReference>
<gene>
    <name evidence="4" type="ORF">ACFL27_00900</name>
</gene>
<dbReference type="Proteomes" id="UP001594351">
    <property type="component" value="Unassembled WGS sequence"/>
</dbReference>
<evidence type="ECO:0000256" key="3">
    <source>
        <dbReference type="ARBA" id="ARBA00022691"/>
    </source>
</evidence>
<organism evidence="4 5">
    <name type="scientific">candidate division CSSED10-310 bacterium</name>
    <dbReference type="NCBI Taxonomy" id="2855610"/>
    <lineage>
        <taxon>Bacteria</taxon>
        <taxon>Bacteria division CSSED10-310</taxon>
    </lineage>
</organism>
<evidence type="ECO:0000256" key="1">
    <source>
        <dbReference type="ARBA" id="ARBA00022603"/>
    </source>
</evidence>
<dbReference type="EMBL" id="JBHPBY010000006">
    <property type="protein sequence ID" value="MFC1848739.1"/>
    <property type="molecule type" value="Genomic_DNA"/>
</dbReference>
<keyword evidence="5" id="KW-1185">Reference proteome</keyword>
<keyword evidence="1 4" id="KW-0489">Methyltransferase</keyword>
<dbReference type="CDD" id="cd02440">
    <property type="entry name" value="AdoMet_MTases"/>
    <property type="match status" value="1"/>
</dbReference>
<name>A0ABV6YRA6_UNCC1</name>
<keyword evidence="2" id="KW-0808">Transferase</keyword>
<protein>
    <submittedName>
        <fullName evidence="4">Class I SAM-dependent DNA methyltransferase</fullName>
    </submittedName>
</protein>
<dbReference type="PANTHER" id="PTHR43464:SF19">
    <property type="entry name" value="UBIQUINONE BIOSYNTHESIS O-METHYLTRANSFERASE, MITOCHONDRIAL"/>
    <property type="match status" value="1"/>
</dbReference>
<dbReference type="SUPFAM" id="SSF53335">
    <property type="entry name" value="S-adenosyl-L-methionine-dependent methyltransferases"/>
    <property type="match status" value="1"/>
</dbReference>
<dbReference type="GO" id="GO:0008168">
    <property type="term" value="F:methyltransferase activity"/>
    <property type="evidence" value="ECO:0007669"/>
    <property type="project" value="UniProtKB-KW"/>
</dbReference>